<protein>
    <submittedName>
        <fullName evidence="2">Uncharacterized protein</fullName>
    </submittedName>
</protein>
<sequence>MERIIPRKTLNRNGTGASQNQATNKRHKAAGYEVVTTKAARKTHVDTDPGSSTSSSQTPNDRLTAAKTSRSVKSPVTITNEQTPLRVGYQRTIAARKMVNSIPNTGNRRRSSMIPQVSPSPLLAVKTRPRISMLYSRGDWDSDDDAQTGSRHSKRSTAATATGIHRRRGVHDRRGTTEDMQELRGYLDANLNVGQPELAQNEDNAADDARPVVVRKAARKQPDKPIESGHSSSDPVIVELEADSDDSDDIQFIDPPTRPIQIPSVIQLPPLPSSRNLKIVDMPTPDLIRALKSSIPRLPQSRLPFLRRNLRRGFALRCKKKGITTVKQMANALRAIYICRESAEIGYARELAGWECPMCSLFPSGFESREMLKQHLEWDHGDVTLVWRNLGVHKWIVELRLPDSSPRPPEPCLNSSFAYASYKKPVSHYSRSLSIDNDQIPSNEKGKGRASPTIPFPTTRETSAATTETVDSDTEFAPTEKLFMPIATSLSPSRPSSPQQDFLGPLAQPPFLPATSEDGKIAVNYSCRPGGPRIYDLLGTLPLDEFGVLKWSVIDREEEIFEVDDLKDEYKVMHALWSRWIMLNRTTFVANYGEGAKLFVDKYWKMIRLAAGWEALRYWLLLLLAHRYLTGKDVADTLKHYERKIGMNSEDL</sequence>
<reference evidence="2 3" key="1">
    <citation type="submission" date="2015-12" db="EMBL/GenBank/DDBJ databases">
        <title>Draft genome sequence of Moniliophthora roreri, the causal agent of frosty pod rot of cacao.</title>
        <authorList>
            <person name="Aime M.C."/>
            <person name="Diaz-Valderrama J.R."/>
            <person name="Kijpornyongpan T."/>
            <person name="Phillips-Mora W."/>
        </authorList>
    </citation>
    <scope>NUCLEOTIDE SEQUENCE [LARGE SCALE GENOMIC DNA]</scope>
    <source>
        <strain evidence="2 3">MCA 2952</strain>
    </source>
</reference>
<comment type="caution">
    <text evidence="2">The sequence shown here is derived from an EMBL/GenBank/DDBJ whole genome shotgun (WGS) entry which is preliminary data.</text>
</comment>
<feature type="compositionally biased region" description="Polar residues" evidence="1">
    <location>
        <begin position="433"/>
        <end position="442"/>
    </location>
</feature>
<feature type="compositionally biased region" description="Low complexity" evidence="1">
    <location>
        <begin position="458"/>
        <end position="469"/>
    </location>
</feature>
<feature type="compositionally biased region" description="Polar residues" evidence="1">
    <location>
        <begin position="11"/>
        <end position="23"/>
    </location>
</feature>
<organism evidence="2 3">
    <name type="scientific">Moniliophthora roreri</name>
    <name type="common">Frosty pod rot fungus</name>
    <name type="synonym">Monilia roreri</name>
    <dbReference type="NCBI Taxonomy" id="221103"/>
    <lineage>
        <taxon>Eukaryota</taxon>
        <taxon>Fungi</taxon>
        <taxon>Dikarya</taxon>
        <taxon>Basidiomycota</taxon>
        <taxon>Agaricomycotina</taxon>
        <taxon>Agaricomycetes</taxon>
        <taxon>Agaricomycetidae</taxon>
        <taxon>Agaricales</taxon>
        <taxon>Marasmiineae</taxon>
        <taxon>Marasmiaceae</taxon>
        <taxon>Moniliophthora</taxon>
    </lineage>
</organism>
<feature type="compositionally biased region" description="Polar residues" evidence="1">
    <location>
        <begin position="49"/>
        <end position="77"/>
    </location>
</feature>
<dbReference type="AlphaFoldDB" id="A0A0W0F129"/>
<dbReference type="Proteomes" id="UP000054988">
    <property type="component" value="Unassembled WGS sequence"/>
</dbReference>
<dbReference type="EMBL" id="LATX01002399">
    <property type="protein sequence ID" value="KTB30039.1"/>
    <property type="molecule type" value="Genomic_DNA"/>
</dbReference>
<feature type="region of interest" description="Disordered" evidence="1">
    <location>
        <begin position="136"/>
        <end position="177"/>
    </location>
</feature>
<evidence type="ECO:0000313" key="3">
    <source>
        <dbReference type="Proteomes" id="UP000054988"/>
    </source>
</evidence>
<name>A0A0W0F129_MONRR</name>
<evidence type="ECO:0000256" key="1">
    <source>
        <dbReference type="SAM" id="MobiDB-lite"/>
    </source>
</evidence>
<feature type="region of interest" description="Disordered" evidence="1">
    <location>
        <begin position="433"/>
        <end position="474"/>
    </location>
</feature>
<evidence type="ECO:0000313" key="2">
    <source>
        <dbReference type="EMBL" id="KTB30039.1"/>
    </source>
</evidence>
<feature type="region of interest" description="Disordered" evidence="1">
    <location>
        <begin position="215"/>
        <end position="235"/>
    </location>
</feature>
<proteinExistence type="predicted"/>
<gene>
    <name evidence="2" type="ORF">WG66_17331</name>
</gene>
<dbReference type="eggNOG" id="ENOG502SPCE">
    <property type="taxonomic scope" value="Eukaryota"/>
</dbReference>
<accession>A0A0W0F129</accession>
<feature type="region of interest" description="Disordered" evidence="1">
    <location>
        <begin position="1"/>
        <end position="77"/>
    </location>
</feature>